<dbReference type="HOGENOM" id="CLU_079815_0_0_6"/>
<dbReference type="Pfam" id="PF13692">
    <property type="entry name" value="Glyco_trans_1_4"/>
    <property type="match status" value="1"/>
</dbReference>
<dbReference type="AlphaFoldDB" id="C6CJI3"/>
<protein>
    <recommendedName>
        <fullName evidence="3">Glycosyltransferase</fullName>
    </recommendedName>
</protein>
<organism evidence="1 2">
    <name type="scientific">Dickeya chrysanthemi (strain Ech1591)</name>
    <name type="common">Dickeya zeae (strain Ech1591)</name>
    <dbReference type="NCBI Taxonomy" id="561229"/>
    <lineage>
        <taxon>Bacteria</taxon>
        <taxon>Pseudomonadati</taxon>
        <taxon>Pseudomonadota</taxon>
        <taxon>Gammaproteobacteria</taxon>
        <taxon>Enterobacterales</taxon>
        <taxon>Pectobacteriaceae</taxon>
        <taxon>Dickeya</taxon>
    </lineage>
</organism>
<name>C6CJI3_DICC1</name>
<dbReference type="eggNOG" id="COG0438">
    <property type="taxonomic scope" value="Bacteria"/>
</dbReference>
<evidence type="ECO:0000313" key="2">
    <source>
        <dbReference type="Proteomes" id="UP000002735"/>
    </source>
</evidence>
<sequence>MARIAFIKNSLEYLPEIEIYKEYFSNHGLHVSVVEHPEDMLNADIYWFFMGVEYKKKASGIHIHEYASLSTPPYGLIKDRIKKIINIIPDGRVFLNEVIKRKTLLNDKTPFTYRDMGVGEHFYNKRNIINKEYDFVYIGSLSAKRNIRILLQSFSTKFSEYTLLIIGDCPDELYNDFKNASNIIFSGKLNYADIPALACKAKCGINYTPNVYPYKYQTSTKVLEYLAMGLNVCSTQTEWVESFSINNKIEGIQFINEDLSNFRPENYLSNAKYWECIENYNWNNIMDKANLLRFIHSFNNKKKEK</sequence>
<dbReference type="SUPFAM" id="SSF53756">
    <property type="entry name" value="UDP-Glycosyltransferase/glycogen phosphorylase"/>
    <property type="match status" value="1"/>
</dbReference>
<dbReference type="KEGG" id="dze:Dd1591_3402"/>
<accession>C6CJI3</accession>
<dbReference type="RefSeq" id="WP_012771064.1">
    <property type="nucleotide sequence ID" value="NC_012912.1"/>
</dbReference>
<evidence type="ECO:0000313" key="1">
    <source>
        <dbReference type="EMBL" id="ACT08217.1"/>
    </source>
</evidence>
<dbReference type="Proteomes" id="UP000002735">
    <property type="component" value="Chromosome"/>
</dbReference>
<dbReference type="EMBL" id="CP001655">
    <property type="protein sequence ID" value="ACT08217.1"/>
    <property type="molecule type" value="Genomic_DNA"/>
</dbReference>
<proteinExistence type="predicted"/>
<gene>
    <name evidence="1" type="ordered locus">Dd1591_3402</name>
</gene>
<evidence type="ECO:0008006" key="3">
    <source>
        <dbReference type="Google" id="ProtNLM"/>
    </source>
</evidence>
<dbReference type="GeneID" id="45081445"/>
<dbReference type="Gene3D" id="3.40.50.2000">
    <property type="entry name" value="Glycogen Phosphorylase B"/>
    <property type="match status" value="1"/>
</dbReference>
<reference evidence="1 2" key="1">
    <citation type="submission" date="2009-06" db="EMBL/GenBank/DDBJ databases">
        <title>Complete sequence of Dickeya zeae Ech1591.</title>
        <authorList>
            <consortium name="US DOE Joint Genome Institute"/>
            <person name="Lucas S."/>
            <person name="Copeland A."/>
            <person name="Lapidus A."/>
            <person name="Glavina del Rio T."/>
            <person name="Tice H."/>
            <person name="Bruce D."/>
            <person name="Goodwin L."/>
            <person name="Pitluck S."/>
            <person name="Chertkov O."/>
            <person name="Brettin T."/>
            <person name="Detter J.C."/>
            <person name="Han C."/>
            <person name="Larimer F."/>
            <person name="Land M."/>
            <person name="Hauser L."/>
            <person name="Kyrpides N."/>
            <person name="Ovchinnikova G."/>
            <person name="Balakrishnan V."/>
            <person name="Glasner J."/>
            <person name="Perna N.T."/>
        </authorList>
    </citation>
    <scope>NUCLEOTIDE SEQUENCE [LARGE SCALE GENOMIC DNA]</scope>
    <source>
        <strain evidence="1 2">Ech1591</strain>
    </source>
</reference>
<dbReference type="STRING" id="561229.Dd1591_3402"/>
<dbReference type="OrthoDB" id="8989364at2"/>